<reference evidence="1" key="1">
    <citation type="submission" date="2021-01" db="EMBL/GenBank/DDBJ databases">
        <title>Ramlibacter sp. strain AW1 16S ribosomal RNA gene Genome sequencing and assembly.</title>
        <authorList>
            <person name="Kang M."/>
        </authorList>
    </citation>
    <scope>NUCLEOTIDE SEQUENCE</scope>
    <source>
        <strain evidence="1">AW1</strain>
    </source>
</reference>
<dbReference type="RefSeq" id="WP_201686597.1">
    <property type="nucleotide sequence ID" value="NZ_JAEQNA010000021.1"/>
</dbReference>
<accession>A0A936ZM91</accession>
<dbReference type="Proteomes" id="UP000613011">
    <property type="component" value="Unassembled WGS sequence"/>
</dbReference>
<protein>
    <submittedName>
        <fullName evidence="1">Uncharacterized protein</fullName>
    </submittedName>
</protein>
<comment type="caution">
    <text evidence="1">The sequence shown here is derived from an EMBL/GenBank/DDBJ whole genome shotgun (WGS) entry which is preliminary data.</text>
</comment>
<dbReference type="AlphaFoldDB" id="A0A936ZM91"/>
<organism evidence="1 2">
    <name type="scientific">Ramlibacter aurantiacus</name>
    <dbReference type="NCBI Taxonomy" id="2801330"/>
    <lineage>
        <taxon>Bacteria</taxon>
        <taxon>Pseudomonadati</taxon>
        <taxon>Pseudomonadota</taxon>
        <taxon>Betaproteobacteria</taxon>
        <taxon>Burkholderiales</taxon>
        <taxon>Comamonadaceae</taxon>
        <taxon>Ramlibacter</taxon>
    </lineage>
</organism>
<gene>
    <name evidence="1" type="ORF">JI739_24245</name>
</gene>
<proteinExistence type="predicted"/>
<dbReference type="EMBL" id="JAEQNA010000021">
    <property type="protein sequence ID" value="MBL0423462.1"/>
    <property type="molecule type" value="Genomic_DNA"/>
</dbReference>
<sequence>MIIPAHLNFFQITACGLHKRDSEDSFGIDAAETFQLIYDWVAGKPLEDTIPWDPATGRSGTPKCYCHDVYKCDDSGEYLFVLWKSEGQGGGSILGAQATAPTGNSQVIEYTENYRGKKVIWGHPAYYWIVPALNTVISVKFENSVCDSTMLQDWVSKCITNRVTHPNKVRTETDAGFVRFAFTTPDKNPLVKYSYRFDVHLRSLSTEAAEMTDLAHRITHVVRRETIRLQGGTDDRAGWVKMFDQVPYLPTKPKAKTRQVEVRAEAKPSTKEIKEIIEKFARESRKRSDWDNVGFETDSGTVWVDRYRLHETVHVNKSSSATVMSASDMHAQLAKNRDRLLKSIQKDEALLKKREKAAKAA</sequence>
<evidence type="ECO:0000313" key="2">
    <source>
        <dbReference type="Proteomes" id="UP000613011"/>
    </source>
</evidence>
<name>A0A936ZM91_9BURK</name>
<evidence type="ECO:0000313" key="1">
    <source>
        <dbReference type="EMBL" id="MBL0423462.1"/>
    </source>
</evidence>
<keyword evidence="2" id="KW-1185">Reference proteome</keyword>